<organism evidence="3 4">
    <name type="scientific">Holdemania filiformis</name>
    <dbReference type="NCBI Taxonomy" id="61171"/>
    <lineage>
        <taxon>Bacteria</taxon>
        <taxon>Bacillati</taxon>
        <taxon>Bacillota</taxon>
        <taxon>Erysipelotrichia</taxon>
        <taxon>Erysipelotrichales</taxon>
        <taxon>Erysipelotrichaceae</taxon>
        <taxon>Holdemania</taxon>
    </lineage>
</organism>
<feature type="transmembrane region" description="Helical" evidence="1">
    <location>
        <begin position="77"/>
        <end position="100"/>
    </location>
</feature>
<dbReference type="PANTHER" id="PTHR35797:SF1">
    <property type="entry name" value="PROTEASE"/>
    <property type="match status" value="1"/>
</dbReference>
<dbReference type="GO" id="GO:0004175">
    <property type="term" value="F:endopeptidase activity"/>
    <property type="evidence" value="ECO:0007669"/>
    <property type="project" value="UniProtKB-ARBA"/>
</dbReference>
<dbReference type="InterPro" id="IPR042150">
    <property type="entry name" value="MmRce1-like"/>
</dbReference>
<evidence type="ECO:0000259" key="2">
    <source>
        <dbReference type="Pfam" id="PF02517"/>
    </source>
</evidence>
<dbReference type="Pfam" id="PF02517">
    <property type="entry name" value="Rce1-like"/>
    <property type="match status" value="1"/>
</dbReference>
<proteinExistence type="predicted"/>
<dbReference type="GO" id="GO:0006508">
    <property type="term" value="P:proteolysis"/>
    <property type="evidence" value="ECO:0007669"/>
    <property type="project" value="UniProtKB-KW"/>
</dbReference>
<dbReference type="AlphaFoldDB" id="A0A412G0X8"/>
<feature type="transmembrane region" description="Helical" evidence="1">
    <location>
        <begin position="12"/>
        <end position="31"/>
    </location>
</feature>
<feature type="transmembrane region" description="Helical" evidence="1">
    <location>
        <begin position="260"/>
        <end position="279"/>
    </location>
</feature>
<comment type="caution">
    <text evidence="3">The sequence shown here is derived from an EMBL/GenBank/DDBJ whole genome shotgun (WGS) entry which is preliminary data.</text>
</comment>
<keyword evidence="1" id="KW-1133">Transmembrane helix</keyword>
<keyword evidence="4" id="KW-1185">Reference proteome</keyword>
<keyword evidence="3" id="KW-0378">Hydrolase</keyword>
<feature type="transmembrane region" description="Helical" evidence="1">
    <location>
        <begin position="194"/>
        <end position="216"/>
    </location>
</feature>
<feature type="domain" description="CAAX prenyl protease 2/Lysostaphin resistance protein A-like" evidence="2">
    <location>
        <begin position="137"/>
        <end position="235"/>
    </location>
</feature>
<feature type="transmembrane region" description="Helical" evidence="1">
    <location>
        <begin position="167"/>
        <end position="188"/>
    </location>
</feature>
<name>A0A412G0X8_9FIRM</name>
<evidence type="ECO:0000313" key="3">
    <source>
        <dbReference type="EMBL" id="RGR74091.1"/>
    </source>
</evidence>
<evidence type="ECO:0000256" key="1">
    <source>
        <dbReference type="SAM" id="Phobius"/>
    </source>
</evidence>
<keyword evidence="3" id="KW-0482">Metalloprotease</keyword>
<gene>
    <name evidence="3" type="ORF">DWY25_08405</name>
</gene>
<evidence type="ECO:0000313" key="4">
    <source>
        <dbReference type="Proteomes" id="UP000284178"/>
    </source>
</evidence>
<keyword evidence="1" id="KW-0472">Membrane</keyword>
<keyword evidence="1" id="KW-0812">Transmembrane</keyword>
<dbReference type="GO" id="GO:0080120">
    <property type="term" value="P:CAAX-box protein maturation"/>
    <property type="evidence" value="ECO:0007669"/>
    <property type="project" value="UniProtKB-ARBA"/>
</dbReference>
<reference evidence="3 4" key="1">
    <citation type="submission" date="2018-08" db="EMBL/GenBank/DDBJ databases">
        <title>A genome reference for cultivated species of the human gut microbiota.</title>
        <authorList>
            <person name="Zou Y."/>
            <person name="Xue W."/>
            <person name="Luo G."/>
        </authorList>
    </citation>
    <scope>NUCLEOTIDE SEQUENCE [LARGE SCALE GENOMIC DNA]</scope>
    <source>
        <strain evidence="3 4">AF24-29</strain>
    </source>
</reference>
<dbReference type="Proteomes" id="UP000284178">
    <property type="component" value="Unassembled WGS sequence"/>
</dbReference>
<protein>
    <submittedName>
        <fullName evidence="3">CPBP family intramembrane metalloprotease</fullName>
    </submittedName>
</protein>
<keyword evidence="3" id="KW-0645">Protease</keyword>
<dbReference type="GeneID" id="83015424"/>
<dbReference type="InterPro" id="IPR003675">
    <property type="entry name" value="Rce1/LyrA-like_dom"/>
</dbReference>
<dbReference type="EMBL" id="QRUP01000009">
    <property type="protein sequence ID" value="RGR74091.1"/>
    <property type="molecule type" value="Genomic_DNA"/>
</dbReference>
<dbReference type="GO" id="GO:0008237">
    <property type="term" value="F:metallopeptidase activity"/>
    <property type="evidence" value="ECO:0007669"/>
    <property type="project" value="UniProtKB-KW"/>
</dbReference>
<sequence>MTQFTAYQKKQLALFALLTLAFLSLFTVLYARSRDTTLLSLLMLTPALSVLIVNRLTHERRSLFLRPKFKRNLSRYALSWLLPPLLAIAGAGIYFLLFPAQFQPLASRFAANNSITELNAYWTQLIPVILLAVLINPFGGLIPALGEELAWRGWLLPRLRDVLGTRKSIIATALIWGLWHAPIILLGYNYGTDYPLLGVLMQLWLCLIQGIILAWLQFKSESVWTCALWHASLNGIDRYTASALLSAGSVMPLIGPDLTGLIGGLGFVLAAVLCWRGICRMPECSANIKPADLPDCDLLTE</sequence>
<feature type="transmembrane region" description="Helical" evidence="1">
    <location>
        <begin position="37"/>
        <end position="56"/>
    </location>
</feature>
<accession>A0A412G0X8</accession>
<dbReference type="PANTHER" id="PTHR35797">
    <property type="entry name" value="PROTEASE-RELATED"/>
    <property type="match status" value="1"/>
</dbReference>
<dbReference type="RefSeq" id="WP_117894861.1">
    <property type="nucleotide sequence ID" value="NZ_CABJCV010000009.1"/>
</dbReference>